<dbReference type="AlphaFoldDB" id="A0AAD7IBM8"/>
<evidence type="ECO:0000313" key="3">
    <source>
        <dbReference type="EMBL" id="KAJ7739452.1"/>
    </source>
</evidence>
<dbReference type="EMBL" id="JARJLG010000132">
    <property type="protein sequence ID" value="KAJ7739432.1"/>
    <property type="molecule type" value="Genomic_DNA"/>
</dbReference>
<dbReference type="Proteomes" id="UP001215280">
    <property type="component" value="Unassembled WGS sequence"/>
</dbReference>
<keyword evidence="4" id="KW-1185">Reference proteome</keyword>
<evidence type="ECO:0000256" key="1">
    <source>
        <dbReference type="SAM" id="MobiDB-lite"/>
    </source>
</evidence>
<evidence type="ECO:0000313" key="4">
    <source>
        <dbReference type="Proteomes" id="UP001215280"/>
    </source>
</evidence>
<protein>
    <submittedName>
        <fullName evidence="3">Uncharacterized protein</fullName>
    </submittedName>
</protein>
<organism evidence="3 4">
    <name type="scientific">Mycena maculata</name>
    <dbReference type="NCBI Taxonomy" id="230809"/>
    <lineage>
        <taxon>Eukaryota</taxon>
        <taxon>Fungi</taxon>
        <taxon>Dikarya</taxon>
        <taxon>Basidiomycota</taxon>
        <taxon>Agaricomycotina</taxon>
        <taxon>Agaricomycetes</taxon>
        <taxon>Agaricomycetidae</taxon>
        <taxon>Agaricales</taxon>
        <taxon>Marasmiineae</taxon>
        <taxon>Mycenaceae</taxon>
        <taxon>Mycena</taxon>
    </lineage>
</organism>
<proteinExistence type="predicted"/>
<evidence type="ECO:0000313" key="2">
    <source>
        <dbReference type="EMBL" id="KAJ7739432.1"/>
    </source>
</evidence>
<comment type="caution">
    <text evidence="3">The sequence shown here is derived from an EMBL/GenBank/DDBJ whole genome shotgun (WGS) entry which is preliminary data.</text>
</comment>
<reference evidence="3" key="1">
    <citation type="submission" date="2023-03" db="EMBL/GenBank/DDBJ databases">
        <title>Massive genome expansion in bonnet fungi (Mycena s.s.) driven by repeated elements and novel gene families across ecological guilds.</title>
        <authorList>
            <consortium name="Lawrence Berkeley National Laboratory"/>
            <person name="Harder C.B."/>
            <person name="Miyauchi S."/>
            <person name="Viragh M."/>
            <person name="Kuo A."/>
            <person name="Thoen E."/>
            <person name="Andreopoulos B."/>
            <person name="Lu D."/>
            <person name="Skrede I."/>
            <person name="Drula E."/>
            <person name="Henrissat B."/>
            <person name="Morin E."/>
            <person name="Kohler A."/>
            <person name="Barry K."/>
            <person name="LaButti K."/>
            <person name="Morin E."/>
            <person name="Salamov A."/>
            <person name="Lipzen A."/>
            <person name="Mereny Z."/>
            <person name="Hegedus B."/>
            <person name="Baldrian P."/>
            <person name="Stursova M."/>
            <person name="Weitz H."/>
            <person name="Taylor A."/>
            <person name="Grigoriev I.V."/>
            <person name="Nagy L.G."/>
            <person name="Martin F."/>
            <person name="Kauserud H."/>
        </authorList>
    </citation>
    <scope>NUCLEOTIDE SEQUENCE</scope>
    <source>
        <strain evidence="3">CBHHK188m</strain>
    </source>
</reference>
<dbReference type="EMBL" id="JARJLG010000132">
    <property type="protein sequence ID" value="KAJ7739452.1"/>
    <property type="molecule type" value="Genomic_DNA"/>
</dbReference>
<name>A0AAD7IBM8_9AGAR</name>
<sequence length="368" mass="39937">MALIRPRLAIIRRQNPPKKRPSPPASALSPDVVYAIRRESHPRHLSPFGIVGLVAFLQSLTALHFHSLQSLCTKSRMLQDPPGSQPSLNSLAVRTSKSHWLPTLGYDSMPRTLYTYVRPGSLFADPSNKDFDTSPGEATDPTSVVAVVHRHDAPIVYCVLLTIVLHPHGVRGVVEELSDRTSGAIPPIPAAPQGLATQTTPLCPPCTHSRSPSGTGKRYSQGRCGGDDGKMEAVISLRSSISPATSVQQQPSPTASKGTPQGSAEPTYAIRSSQQPYINPALGVRKSFPKSALNCKSHKASRLFAGKSNFLILRDSVYAPPPIQSAITLLKAQSRRFSGCPQLFVTTRKPNRHKFKASLQQELRETNL</sequence>
<gene>
    <name evidence="2" type="ORF">DFH07DRAFT_778710</name>
    <name evidence="3" type="ORF">DFH07DRAFT_778731</name>
</gene>
<feature type="region of interest" description="Disordered" evidence="1">
    <location>
        <begin position="241"/>
        <end position="266"/>
    </location>
</feature>
<accession>A0AAD7IBM8</accession>
<feature type="region of interest" description="Disordered" evidence="1">
    <location>
        <begin position="184"/>
        <end position="226"/>
    </location>
</feature>